<comment type="caution">
    <text evidence="1">The sequence shown here is derived from an EMBL/GenBank/DDBJ whole genome shotgun (WGS) entry which is preliminary data.</text>
</comment>
<dbReference type="AlphaFoldDB" id="A0ABD0LK00"/>
<dbReference type="EMBL" id="JACVVK020000043">
    <property type="protein sequence ID" value="KAK7499498.1"/>
    <property type="molecule type" value="Genomic_DNA"/>
</dbReference>
<name>A0ABD0LK00_9CAEN</name>
<dbReference type="Proteomes" id="UP001519460">
    <property type="component" value="Unassembled WGS sequence"/>
</dbReference>
<organism evidence="1 2">
    <name type="scientific">Batillaria attramentaria</name>
    <dbReference type="NCBI Taxonomy" id="370345"/>
    <lineage>
        <taxon>Eukaryota</taxon>
        <taxon>Metazoa</taxon>
        <taxon>Spiralia</taxon>
        <taxon>Lophotrochozoa</taxon>
        <taxon>Mollusca</taxon>
        <taxon>Gastropoda</taxon>
        <taxon>Caenogastropoda</taxon>
        <taxon>Sorbeoconcha</taxon>
        <taxon>Cerithioidea</taxon>
        <taxon>Batillariidae</taxon>
        <taxon>Batillaria</taxon>
    </lineage>
</organism>
<evidence type="ECO:0000313" key="2">
    <source>
        <dbReference type="Proteomes" id="UP001519460"/>
    </source>
</evidence>
<accession>A0ABD0LK00</accession>
<gene>
    <name evidence="1" type="ORF">BaRGS_00009150</name>
</gene>
<evidence type="ECO:0000313" key="1">
    <source>
        <dbReference type="EMBL" id="KAK7499498.1"/>
    </source>
</evidence>
<protein>
    <submittedName>
        <fullName evidence="1">Uncharacterized protein</fullName>
    </submittedName>
</protein>
<reference evidence="1 2" key="1">
    <citation type="journal article" date="2023" name="Sci. Data">
        <title>Genome assembly of the Korean intertidal mud-creeper Batillaria attramentaria.</title>
        <authorList>
            <person name="Patra A.K."/>
            <person name="Ho P.T."/>
            <person name="Jun S."/>
            <person name="Lee S.J."/>
            <person name="Kim Y."/>
            <person name="Won Y.J."/>
        </authorList>
    </citation>
    <scope>NUCLEOTIDE SEQUENCE [LARGE SCALE GENOMIC DNA]</scope>
    <source>
        <strain evidence="1">Wonlab-2016</strain>
    </source>
</reference>
<keyword evidence="2" id="KW-1185">Reference proteome</keyword>
<sequence length="107" mass="12201">MIAGQSRLRPPSCTVTQEFICETRARTTGQVRDELTVLSRQQKIDFGQESAWWPNLSGPPGTAVPRPYRRFMAGMGGPGHKFANPKQYRQREAFNRPSQTVLRFVYT</sequence>
<proteinExistence type="predicted"/>